<feature type="signal peptide" evidence="4">
    <location>
        <begin position="1"/>
        <end position="29"/>
    </location>
</feature>
<protein>
    <submittedName>
        <fullName evidence="6">Calcineurin-like phosphoesterase</fullName>
    </submittedName>
</protein>
<feature type="domain" description="Calcineurin-like phosphoesterase" evidence="5">
    <location>
        <begin position="246"/>
        <end position="486"/>
    </location>
</feature>
<accession>A0A1H1PNU4</accession>
<proteinExistence type="predicted"/>
<dbReference type="AlphaFoldDB" id="A0A1H1PNU4"/>
<dbReference type="GO" id="GO:0046872">
    <property type="term" value="F:metal ion binding"/>
    <property type="evidence" value="ECO:0007669"/>
    <property type="project" value="InterPro"/>
</dbReference>
<keyword evidence="7" id="KW-1185">Reference proteome</keyword>
<sequence length="704" mass="76896">MSRRSRLVPATVLATLAITAPAVTPVAQAADTPNYSYLDISDHPKAPQPGFRIHPYLQKPASDQMTLNFFGEMGTDATVVLTRNGQEVATKTITGELQDHLRYTEAERDQTIEGLEAGSWLKSNNNYKYSVTFTDLTPGTTYEYVATLDGRTAGNSFTTAPTRDHWDRIRIAAFSDTETEPAGRPKVSGAREWERNRTFAEGSLDRPGPGSAWFEKFGSNRRQGTDEPRYPLTQDEAMKYNVTEMAKQKPDLLLVAGDLAQGGGYQPGWDEYFGYLAGEHGKLAGTTPMLTALGNWETFGAMNGNYQDAEGVAWGAAKGRKAYMTYFDTFGSDTPEHEDSYYRVDYGPVTVITLDSTNGVPDEDAATEKEKDVPGNDKDFFGAYGSWGTDTNTSYTAEGIRRAGDRTQPDFSENSAQWLWAEKQLSDARDKGQFIIVQFHHTPYSSGVHGTATASATPDEQPGTPMRIYTPMFEKYGVAAVITGHDEMFERSWIDDDGDGIGFHNFDVGVAADGLRGDYRVQNEDGALEPVEFNSYREWMAQSDEPEMWVDDENGVRQLKDGGKHYGHLQMDIAPVRCSNDVVAKLTTTPVYLFPVLDSDYNLVAVERRVYNDVQEILLTNDGAPAPRGTTCASGTGTPQPSSASSFSSDRNLASSAAVGVGVIAAVVAMLLGALGCVALNAETLPLPHAVTEALNQARRTLGL</sequence>
<organism evidence="6 7">
    <name type="scientific">Corynebacterium timonense</name>
    <dbReference type="NCBI Taxonomy" id="441500"/>
    <lineage>
        <taxon>Bacteria</taxon>
        <taxon>Bacillati</taxon>
        <taxon>Actinomycetota</taxon>
        <taxon>Actinomycetes</taxon>
        <taxon>Mycobacteriales</taxon>
        <taxon>Corynebacteriaceae</taxon>
        <taxon>Corynebacterium</taxon>
    </lineage>
</organism>
<dbReference type="eggNOG" id="COG1409">
    <property type="taxonomic scope" value="Bacteria"/>
</dbReference>
<dbReference type="GO" id="GO:0003993">
    <property type="term" value="F:acid phosphatase activity"/>
    <property type="evidence" value="ECO:0007669"/>
    <property type="project" value="InterPro"/>
</dbReference>
<evidence type="ECO:0000256" key="4">
    <source>
        <dbReference type="SAM" id="SignalP"/>
    </source>
</evidence>
<dbReference type="STRING" id="1203190.GCA_000312345_02156"/>
<dbReference type="SUPFAM" id="SSF49363">
    <property type="entry name" value="Purple acid phosphatase, N-terminal domain"/>
    <property type="match status" value="1"/>
</dbReference>
<feature type="region of interest" description="Disordered" evidence="2">
    <location>
        <begin position="356"/>
        <end position="375"/>
    </location>
</feature>
<dbReference type="RefSeq" id="WP_019194934.1">
    <property type="nucleotide sequence ID" value="NZ_LT629765.1"/>
</dbReference>
<dbReference type="Gene3D" id="3.60.21.10">
    <property type="match status" value="1"/>
</dbReference>
<dbReference type="Pfam" id="PF00149">
    <property type="entry name" value="Metallophos"/>
    <property type="match status" value="1"/>
</dbReference>
<gene>
    <name evidence="6" type="ORF">SAMN04488539_1067</name>
</gene>
<dbReference type="PANTHER" id="PTHR22953:SF153">
    <property type="entry name" value="PURPLE ACID PHOSPHATASE"/>
    <property type="match status" value="1"/>
</dbReference>
<dbReference type="Proteomes" id="UP000182237">
    <property type="component" value="Chromosome I"/>
</dbReference>
<dbReference type="PANTHER" id="PTHR22953">
    <property type="entry name" value="ACID PHOSPHATASE RELATED"/>
    <property type="match status" value="1"/>
</dbReference>
<keyword evidence="1 4" id="KW-0732">Signal</keyword>
<dbReference type="InterPro" id="IPR039331">
    <property type="entry name" value="PAPs-like"/>
</dbReference>
<keyword evidence="3" id="KW-0472">Membrane</keyword>
<dbReference type="InterPro" id="IPR004843">
    <property type="entry name" value="Calcineurin-like_PHP"/>
</dbReference>
<feature type="region of interest" description="Disordered" evidence="2">
    <location>
        <begin position="625"/>
        <end position="649"/>
    </location>
</feature>
<name>A0A1H1PNU4_9CORY</name>
<dbReference type="InterPro" id="IPR029052">
    <property type="entry name" value="Metallo-depent_PP-like"/>
</dbReference>
<feature type="compositionally biased region" description="Basic and acidic residues" evidence="2">
    <location>
        <begin position="366"/>
        <end position="375"/>
    </location>
</feature>
<evidence type="ECO:0000313" key="7">
    <source>
        <dbReference type="Proteomes" id="UP000182237"/>
    </source>
</evidence>
<evidence type="ECO:0000256" key="1">
    <source>
        <dbReference type="ARBA" id="ARBA00022729"/>
    </source>
</evidence>
<evidence type="ECO:0000256" key="2">
    <source>
        <dbReference type="SAM" id="MobiDB-lite"/>
    </source>
</evidence>
<feature type="region of interest" description="Disordered" evidence="2">
    <location>
        <begin position="200"/>
        <end position="229"/>
    </location>
</feature>
<dbReference type="EMBL" id="LT629765">
    <property type="protein sequence ID" value="SDS12836.1"/>
    <property type="molecule type" value="Genomic_DNA"/>
</dbReference>
<dbReference type="SUPFAM" id="SSF56300">
    <property type="entry name" value="Metallo-dependent phosphatases"/>
    <property type="match status" value="1"/>
</dbReference>
<dbReference type="InterPro" id="IPR008963">
    <property type="entry name" value="Purple_acid_Pase-like_N"/>
</dbReference>
<feature type="transmembrane region" description="Helical" evidence="3">
    <location>
        <begin position="657"/>
        <end position="680"/>
    </location>
</feature>
<evidence type="ECO:0000259" key="5">
    <source>
        <dbReference type="Pfam" id="PF00149"/>
    </source>
</evidence>
<evidence type="ECO:0000313" key="6">
    <source>
        <dbReference type="EMBL" id="SDS12836.1"/>
    </source>
</evidence>
<keyword evidence="3" id="KW-0812">Transmembrane</keyword>
<reference evidence="6 7" key="1">
    <citation type="submission" date="2016-10" db="EMBL/GenBank/DDBJ databases">
        <authorList>
            <person name="de Groot N.N."/>
        </authorList>
    </citation>
    <scope>NUCLEOTIDE SEQUENCE [LARGE SCALE GENOMIC DNA]</scope>
    <source>
        <strain evidence="6 7">DSM 45434</strain>
    </source>
</reference>
<evidence type="ECO:0000256" key="3">
    <source>
        <dbReference type="SAM" id="Phobius"/>
    </source>
</evidence>
<keyword evidence="3" id="KW-1133">Transmembrane helix</keyword>
<feature type="compositionally biased region" description="Polar residues" evidence="2">
    <location>
        <begin position="631"/>
        <end position="641"/>
    </location>
</feature>
<feature type="chain" id="PRO_5009256831" evidence="4">
    <location>
        <begin position="30"/>
        <end position="704"/>
    </location>
</feature>